<dbReference type="Pfam" id="PF21935">
    <property type="entry name" value="TetR_C_45"/>
    <property type="match status" value="1"/>
</dbReference>
<dbReference type="PATRIC" id="fig|37919.13.peg.7871"/>
<dbReference type="GO" id="GO:0003700">
    <property type="term" value="F:DNA-binding transcription factor activity"/>
    <property type="evidence" value="ECO:0007669"/>
    <property type="project" value="TreeGrafter"/>
</dbReference>
<dbReference type="Proteomes" id="UP000186108">
    <property type="component" value="Plasmid pR1CP1"/>
</dbReference>
<dbReference type="EMBL" id="CP009112">
    <property type="protein sequence ID" value="ANS32073.1"/>
    <property type="molecule type" value="Genomic_DNA"/>
</dbReference>
<dbReference type="InterPro" id="IPR054126">
    <property type="entry name" value="CprB_TetR_C"/>
</dbReference>
<dbReference type="SUPFAM" id="SSF46689">
    <property type="entry name" value="Homeodomain-like"/>
    <property type="match status" value="1"/>
</dbReference>
<dbReference type="GO" id="GO:0000976">
    <property type="term" value="F:transcription cis-regulatory region binding"/>
    <property type="evidence" value="ECO:0007669"/>
    <property type="project" value="TreeGrafter"/>
</dbReference>
<evidence type="ECO:0000259" key="5">
    <source>
        <dbReference type="PROSITE" id="PS50977"/>
    </source>
</evidence>
<keyword evidence="1" id="KW-0805">Transcription regulation</keyword>
<evidence type="ECO:0000256" key="3">
    <source>
        <dbReference type="ARBA" id="ARBA00023163"/>
    </source>
</evidence>
<dbReference type="PANTHER" id="PTHR30055">
    <property type="entry name" value="HTH-TYPE TRANSCRIPTIONAL REGULATOR RUTR"/>
    <property type="match status" value="1"/>
</dbReference>
<keyword evidence="6" id="KW-0614">Plasmid</keyword>
<dbReference type="PRINTS" id="PR00455">
    <property type="entry name" value="HTHTETR"/>
</dbReference>
<dbReference type="NCBIfam" id="NF041196">
    <property type="entry name" value="ScbR_bind_reg"/>
    <property type="match status" value="1"/>
</dbReference>
<dbReference type="Gene3D" id="1.10.357.10">
    <property type="entry name" value="Tetracycline Repressor, domain 2"/>
    <property type="match status" value="1"/>
</dbReference>
<dbReference type="InterPro" id="IPR036271">
    <property type="entry name" value="Tet_transcr_reg_TetR-rel_C_sf"/>
</dbReference>
<dbReference type="PROSITE" id="PS50977">
    <property type="entry name" value="HTH_TETR_2"/>
    <property type="match status" value="1"/>
</dbReference>
<dbReference type="InterPro" id="IPR047923">
    <property type="entry name" value="ArpA-like"/>
</dbReference>
<keyword evidence="3" id="KW-0804">Transcription</keyword>
<sequence>MVCRKSAATMDVAARRVGQRKGARSYDGQLPRGARVAFVLLNAACTFVYRVSRFTEQERASVAQQARAVATRAQIVLGAAELFEKQGFVGASLGTILENTGLTKGALYFHFKSKEELARCIIAEQHATSIASVEAIGREQASAIEQIVMLCHEMARQIVHDPIVRAGIRITLELSVDDQGPADPYLDWINTCEHLARRAVEQGDLEPDIDPPRFARFVIGAFTGVQTVSQVLTQRTDLEHRVDDMWGFLLPGIMPAHRHPDIGRIRTARSEVAQRN</sequence>
<feature type="domain" description="HTH tetR-type" evidence="5">
    <location>
        <begin position="69"/>
        <end position="129"/>
    </location>
</feature>
<evidence type="ECO:0000256" key="1">
    <source>
        <dbReference type="ARBA" id="ARBA00023015"/>
    </source>
</evidence>
<feature type="DNA-binding region" description="H-T-H motif" evidence="4">
    <location>
        <begin position="92"/>
        <end position="111"/>
    </location>
</feature>
<gene>
    <name evidence="6" type="ORF">R1CP_37345</name>
</gene>
<dbReference type="InterPro" id="IPR009057">
    <property type="entry name" value="Homeodomain-like_sf"/>
</dbReference>
<proteinExistence type="predicted"/>
<evidence type="ECO:0000256" key="2">
    <source>
        <dbReference type="ARBA" id="ARBA00023125"/>
    </source>
</evidence>
<protein>
    <submittedName>
        <fullName evidence="6">TetR family transcriptional regulator</fullName>
    </submittedName>
</protein>
<dbReference type="InterPro" id="IPR001647">
    <property type="entry name" value="HTH_TetR"/>
</dbReference>
<dbReference type="SUPFAM" id="SSF48498">
    <property type="entry name" value="Tetracyclin repressor-like, C-terminal domain"/>
    <property type="match status" value="1"/>
</dbReference>
<dbReference type="InterPro" id="IPR023772">
    <property type="entry name" value="DNA-bd_HTH_TetR-type_CS"/>
</dbReference>
<dbReference type="PROSITE" id="PS01081">
    <property type="entry name" value="HTH_TETR_1"/>
    <property type="match status" value="1"/>
</dbReference>
<dbReference type="InterPro" id="IPR050109">
    <property type="entry name" value="HTH-type_TetR-like_transc_reg"/>
</dbReference>
<accession>A0A1B1KHH4</accession>
<keyword evidence="2 4" id="KW-0238">DNA-binding</keyword>
<dbReference type="PANTHER" id="PTHR30055:SF234">
    <property type="entry name" value="HTH-TYPE TRANSCRIPTIONAL REGULATOR BETI"/>
    <property type="match status" value="1"/>
</dbReference>
<organism evidence="6 7">
    <name type="scientific">Rhodococcus opacus</name>
    <name type="common">Nocardia opaca</name>
    <dbReference type="NCBI Taxonomy" id="37919"/>
    <lineage>
        <taxon>Bacteria</taxon>
        <taxon>Bacillati</taxon>
        <taxon>Actinomycetota</taxon>
        <taxon>Actinomycetes</taxon>
        <taxon>Mycobacteriales</taxon>
        <taxon>Nocardiaceae</taxon>
        <taxon>Rhodococcus</taxon>
    </lineage>
</organism>
<dbReference type="Pfam" id="PF00440">
    <property type="entry name" value="TetR_N"/>
    <property type="match status" value="1"/>
</dbReference>
<reference evidence="6 7" key="1">
    <citation type="submission" date="2014-07" db="EMBL/GenBank/DDBJ databases">
        <authorList>
            <person name="Zhang J.E."/>
            <person name="Yang H."/>
            <person name="Guo J."/>
            <person name="Deng Z."/>
            <person name="Luo H."/>
            <person name="Luo M."/>
            <person name="Zhao B."/>
        </authorList>
    </citation>
    <scope>NUCLEOTIDE SEQUENCE [LARGE SCALE GENOMIC DNA]</scope>
    <source>
        <strain evidence="6 7">1CP</strain>
        <plasmid evidence="7">Plasmid pr1cp1</plasmid>
    </source>
</reference>
<geneLocation type="plasmid" evidence="7">
    <name>pr1cp1</name>
</geneLocation>
<name>A0A1B1KHH4_RHOOP</name>
<dbReference type="AlphaFoldDB" id="A0A1B1KHH4"/>
<evidence type="ECO:0000313" key="6">
    <source>
        <dbReference type="EMBL" id="ANS32073.1"/>
    </source>
</evidence>
<evidence type="ECO:0000313" key="7">
    <source>
        <dbReference type="Proteomes" id="UP000186108"/>
    </source>
</evidence>
<evidence type="ECO:0000256" key="4">
    <source>
        <dbReference type="PROSITE-ProRule" id="PRU00335"/>
    </source>
</evidence>